<dbReference type="AlphaFoldDB" id="A0AA39HG39"/>
<accession>A0AA39HG39</accession>
<keyword evidence="2" id="KW-1185">Reference proteome</keyword>
<comment type="caution">
    <text evidence="1">The sequence shown here is derived from an EMBL/GenBank/DDBJ whole genome shotgun (WGS) entry which is preliminary data.</text>
</comment>
<name>A0AA39HG39_9BILA</name>
<proteinExistence type="predicted"/>
<dbReference type="EMBL" id="JAUCMV010000004">
    <property type="protein sequence ID" value="KAK0404591.1"/>
    <property type="molecule type" value="Genomic_DNA"/>
</dbReference>
<evidence type="ECO:0000313" key="1">
    <source>
        <dbReference type="EMBL" id="KAK0404591.1"/>
    </source>
</evidence>
<reference evidence="1" key="1">
    <citation type="submission" date="2023-06" db="EMBL/GenBank/DDBJ databases">
        <title>Genomic analysis of the entomopathogenic nematode Steinernema hermaphroditum.</title>
        <authorList>
            <person name="Schwarz E.M."/>
            <person name="Heppert J.K."/>
            <person name="Baniya A."/>
            <person name="Schwartz H.T."/>
            <person name="Tan C.-H."/>
            <person name="Antoshechkin I."/>
            <person name="Sternberg P.W."/>
            <person name="Goodrich-Blair H."/>
            <person name="Dillman A.R."/>
        </authorList>
    </citation>
    <scope>NUCLEOTIDE SEQUENCE</scope>
    <source>
        <strain evidence="1">PS9179</strain>
        <tissue evidence="1">Whole animal</tissue>
    </source>
</reference>
<sequence>MRITRAAAGRAAADAYLRVRRVFIAPLRKQLDSGSWNRRFCCPSKNAKKISSSSDFVTLVKSSHGKPCSPSRRSCCC</sequence>
<gene>
    <name evidence="1" type="ORF">QR680_017529</name>
</gene>
<organism evidence="1 2">
    <name type="scientific">Steinernema hermaphroditum</name>
    <dbReference type="NCBI Taxonomy" id="289476"/>
    <lineage>
        <taxon>Eukaryota</taxon>
        <taxon>Metazoa</taxon>
        <taxon>Ecdysozoa</taxon>
        <taxon>Nematoda</taxon>
        <taxon>Chromadorea</taxon>
        <taxon>Rhabditida</taxon>
        <taxon>Tylenchina</taxon>
        <taxon>Panagrolaimomorpha</taxon>
        <taxon>Strongyloidoidea</taxon>
        <taxon>Steinernematidae</taxon>
        <taxon>Steinernema</taxon>
    </lineage>
</organism>
<dbReference type="Proteomes" id="UP001175271">
    <property type="component" value="Unassembled WGS sequence"/>
</dbReference>
<protein>
    <submittedName>
        <fullName evidence="1">Uncharacterized protein</fullName>
    </submittedName>
</protein>
<evidence type="ECO:0000313" key="2">
    <source>
        <dbReference type="Proteomes" id="UP001175271"/>
    </source>
</evidence>